<dbReference type="CDD" id="cd13426">
    <property type="entry name" value="Peptidase_G1"/>
    <property type="match status" value="1"/>
</dbReference>
<dbReference type="Gene3D" id="2.60.120.700">
    <property type="entry name" value="Peptidase G1"/>
    <property type="match status" value="1"/>
</dbReference>
<dbReference type="InterPro" id="IPR038656">
    <property type="entry name" value="Peptidase_G1_sf"/>
</dbReference>
<sequence>MRISGYRAGLAALAAGSSLVLAAALAGPAAATTTGAHTKSPASFPHYNHVFNHARHADQIWGGYADTGTQFTSISGSWTVPTLDCSSTPDSSVSPWIGIDGFNSSTVEQIGFDQDCQGGQAGYYPWVEMYPADSDYFTETVNAGDQITASVSVSGSAWTLTESDTTQGWSKTFNETGDDQLSSAEAIVEDLGDGIQPVAPFGSITFNNLTANGQPLSDAGTPNSTDIERGDTPLTQNSPLSGGSFTLSWLQS</sequence>
<dbReference type="InterPro" id="IPR000250">
    <property type="entry name" value="Peptidase_G1"/>
</dbReference>
<evidence type="ECO:0000313" key="4">
    <source>
        <dbReference type="Proteomes" id="UP000730482"/>
    </source>
</evidence>
<dbReference type="EMBL" id="JAAFYZ010000416">
    <property type="protein sequence ID" value="MBS2554612.1"/>
    <property type="molecule type" value="Genomic_DNA"/>
</dbReference>
<accession>A0ABS5L8R1</accession>
<gene>
    <name evidence="3" type="ORF">KGQ19_47940</name>
</gene>
<reference evidence="3 4" key="1">
    <citation type="submission" date="2020-02" db="EMBL/GenBank/DDBJ databases">
        <title>Acidophilic actinobacteria isolated from forest soil.</title>
        <authorList>
            <person name="Golinska P."/>
        </authorList>
    </citation>
    <scope>NUCLEOTIDE SEQUENCE [LARGE SCALE GENOMIC DNA]</scope>
    <source>
        <strain evidence="3 4">NL8</strain>
    </source>
</reference>
<feature type="signal peptide" evidence="2">
    <location>
        <begin position="1"/>
        <end position="22"/>
    </location>
</feature>
<protein>
    <recommendedName>
        <fullName evidence="5">Peptidase A4 family protein</fullName>
    </recommendedName>
</protein>
<proteinExistence type="predicted"/>
<keyword evidence="2" id="KW-0732">Signal</keyword>
<organism evidence="3 4">
    <name type="scientific">Catenulispora pinistramenti</name>
    <dbReference type="NCBI Taxonomy" id="2705254"/>
    <lineage>
        <taxon>Bacteria</taxon>
        <taxon>Bacillati</taxon>
        <taxon>Actinomycetota</taxon>
        <taxon>Actinomycetes</taxon>
        <taxon>Catenulisporales</taxon>
        <taxon>Catenulisporaceae</taxon>
        <taxon>Catenulispora</taxon>
    </lineage>
</organism>
<dbReference type="Proteomes" id="UP000730482">
    <property type="component" value="Unassembled WGS sequence"/>
</dbReference>
<evidence type="ECO:0008006" key="5">
    <source>
        <dbReference type="Google" id="ProtNLM"/>
    </source>
</evidence>
<dbReference type="InterPro" id="IPR013320">
    <property type="entry name" value="ConA-like_dom_sf"/>
</dbReference>
<evidence type="ECO:0000256" key="2">
    <source>
        <dbReference type="SAM" id="SignalP"/>
    </source>
</evidence>
<dbReference type="Pfam" id="PF01828">
    <property type="entry name" value="Peptidase_A4"/>
    <property type="match status" value="1"/>
</dbReference>
<dbReference type="PANTHER" id="PTHR37536">
    <property type="entry name" value="PUTATIVE (AFU_ORTHOLOGUE AFUA_3G02970)-RELATED"/>
    <property type="match status" value="1"/>
</dbReference>
<feature type="compositionally biased region" description="Polar residues" evidence="1">
    <location>
        <begin position="212"/>
        <end position="225"/>
    </location>
</feature>
<dbReference type="RefSeq" id="WP_212022224.1">
    <property type="nucleotide sequence ID" value="NZ_JAAFYZ010000416.1"/>
</dbReference>
<name>A0ABS5L8R1_9ACTN</name>
<comment type="caution">
    <text evidence="3">The sequence shown here is derived from an EMBL/GenBank/DDBJ whole genome shotgun (WGS) entry which is preliminary data.</text>
</comment>
<keyword evidence="4" id="KW-1185">Reference proteome</keyword>
<feature type="chain" id="PRO_5046189323" description="Peptidase A4 family protein" evidence="2">
    <location>
        <begin position="23"/>
        <end position="252"/>
    </location>
</feature>
<dbReference type="PANTHER" id="PTHR37536:SF1">
    <property type="entry name" value="ASPERGILLOPEPSIN, PUTAITVE (AFU_ORTHOLOGUE AFUA_7G01200)"/>
    <property type="match status" value="1"/>
</dbReference>
<dbReference type="SUPFAM" id="SSF49899">
    <property type="entry name" value="Concanavalin A-like lectins/glucanases"/>
    <property type="match status" value="1"/>
</dbReference>
<feature type="region of interest" description="Disordered" evidence="1">
    <location>
        <begin position="212"/>
        <end position="252"/>
    </location>
</feature>
<evidence type="ECO:0000313" key="3">
    <source>
        <dbReference type="EMBL" id="MBS2554612.1"/>
    </source>
</evidence>
<feature type="compositionally biased region" description="Polar residues" evidence="1">
    <location>
        <begin position="233"/>
        <end position="252"/>
    </location>
</feature>
<evidence type="ECO:0000256" key="1">
    <source>
        <dbReference type="SAM" id="MobiDB-lite"/>
    </source>
</evidence>